<evidence type="ECO:0000259" key="1">
    <source>
        <dbReference type="Pfam" id="PF01261"/>
    </source>
</evidence>
<dbReference type="PANTHER" id="PTHR12110:SF53">
    <property type="entry name" value="BLR5974 PROTEIN"/>
    <property type="match status" value="1"/>
</dbReference>
<organism evidence="2 3">
    <name type="scientific">Thermanaerothrix daxensis</name>
    <dbReference type="NCBI Taxonomy" id="869279"/>
    <lineage>
        <taxon>Bacteria</taxon>
        <taxon>Bacillati</taxon>
        <taxon>Chloroflexota</taxon>
        <taxon>Anaerolineae</taxon>
        <taxon>Anaerolineales</taxon>
        <taxon>Anaerolineaceae</taxon>
        <taxon>Thermanaerothrix</taxon>
    </lineage>
</organism>
<comment type="caution">
    <text evidence="2">The sequence shown here is derived from an EMBL/GenBank/DDBJ whole genome shotgun (WGS) entry which is preliminary data.</text>
</comment>
<proteinExistence type="predicted"/>
<accession>A0A0P6XRG9</accession>
<evidence type="ECO:0000313" key="2">
    <source>
        <dbReference type="EMBL" id="KPL83070.1"/>
    </source>
</evidence>
<dbReference type="Pfam" id="PF01261">
    <property type="entry name" value="AP_endonuc_2"/>
    <property type="match status" value="1"/>
</dbReference>
<dbReference type="Gene3D" id="3.20.20.150">
    <property type="entry name" value="Divalent-metal-dependent TIM barrel enzymes"/>
    <property type="match status" value="1"/>
</dbReference>
<dbReference type="SUPFAM" id="SSF51658">
    <property type="entry name" value="Xylose isomerase-like"/>
    <property type="match status" value="1"/>
</dbReference>
<evidence type="ECO:0000313" key="3">
    <source>
        <dbReference type="Proteomes" id="UP000050544"/>
    </source>
</evidence>
<dbReference type="PANTHER" id="PTHR12110">
    <property type="entry name" value="HYDROXYPYRUVATE ISOMERASE"/>
    <property type="match status" value="1"/>
</dbReference>
<reference evidence="2 3" key="1">
    <citation type="submission" date="2015-07" db="EMBL/GenBank/DDBJ databases">
        <title>Whole genome sequence of Thermanaerothrix daxensis DSM 23592.</title>
        <authorList>
            <person name="Hemp J."/>
            <person name="Ward L.M."/>
            <person name="Pace L.A."/>
            <person name="Fischer W.W."/>
        </authorList>
    </citation>
    <scope>NUCLEOTIDE SEQUENCE [LARGE SCALE GENOMIC DNA]</scope>
    <source>
        <strain evidence="2 3">GNS-1</strain>
    </source>
</reference>
<dbReference type="Proteomes" id="UP000050544">
    <property type="component" value="Unassembled WGS sequence"/>
</dbReference>
<name>A0A0P6XRG9_9CHLR</name>
<dbReference type="InterPro" id="IPR013022">
    <property type="entry name" value="Xyl_isomerase-like_TIM-brl"/>
</dbReference>
<gene>
    <name evidence="2" type="ORF">SE15_07215</name>
</gene>
<dbReference type="STRING" id="869279.SE15_07215"/>
<dbReference type="EMBL" id="LGKO01000004">
    <property type="protein sequence ID" value="KPL83070.1"/>
    <property type="molecule type" value="Genomic_DNA"/>
</dbReference>
<dbReference type="RefSeq" id="WP_054521445.1">
    <property type="nucleotide sequence ID" value="NZ_LGKO01000004.1"/>
</dbReference>
<dbReference type="InterPro" id="IPR036237">
    <property type="entry name" value="Xyl_isomerase-like_sf"/>
</dbReference>
<keyword evidence="3" id="KW-1185">Reference proteome</keyword>
<sequence length="270" mass="31086">MNFMMCMRGEPEQLPFLAEIAELGAGIELGSYGMIGIRSEQDWQTRLTLHRAIRNQFQGTLAIHGPFIGMEYAHIDHLLREAVHRRLDMTFDVAVKLKASCVVLHSGYRVENDLFKLQEDWLVGNTEFWQREIHRWADAGIVIVLENDTDKSPDLMVQLVNKVDNPWLGLCMDIGHQHMFSELDALEWVRRMGNRLWHIHLHDNDQTGDNHWSLGRGTIDFESFYTALLQHAPQATISLEVEDGMEVKMSDLRKLIAYFASKERSIGLSS</sequence>
<protein>
    <recommendedName>
        <fullName evidence="1">Xylose isomerase-like TIM barrel domain-containing protein</fullName>
    </recommendedName>
</protein>
<dbReference type="InterPro" id="IPR050312">
    <property type="entry name" value="IolE/XylAMocC-like"/>
</dbReference>
<dbReference type="OrthoDB" id="110795at2"/>
<dbReference type="AlphaFoldDB" id="A0A0P6XRG9"/>
<feature type="domain" description="Xylose isomerase-like TIM barrel" evidence="1">
    <location>
        <begin position="20"/>
        <end position="243"/>
    </location>
</feature>